<dbReference type="NCBIfam" id="NF041121">
    <property type="entry name" value="SAV_2336_NTERM"/>
    <property type="match status" value="1"/>
</dbReference>
<dbReference type="NCBIfam" id="NF040586">
    <property type="entry name" value="FxSxx_TPR"/>
    <property type="match status" value="1"/>
</dbReference>
<protein>
    <submittedName>
        <fullName evidence="2">Tetratricopeptide (TPR) repeat protein</fullName>
    </submittedName>
</protein>
<dbReference type="PANTHER" id="PTHR46082">
    <property type="entry name" value="ATP/GTP-BINDING PROTEIN-RELATED"/>
    <property type="match status" value="1"/>
</dbReference>
<organism evidence="2 3">
    <name type="scientific">Actinomadura viridis</name>
    <dbReference type="NCBI Taxonomy" id="58110"/>
    <lineage>
        <taxon>Bacteria</taxon>
        <taxon>Bacillati</taxon>
        <taxon>Actinomycetota</taxon>
        <taxon>Actinomycetes</taxon>
        <taxon>Streptosporangiales</taxon>
        <taxon>Thermomonosporaceae</taxon>
        <taxon>Actinomadura</taxon>
    </lineage>
</organism>
<dbReference type="Gene3D" id="3.40.50.300">
    <property type="entry name" value="P-loop containing nucleotide triphosphate hydrolases"/>
    <property type="match status" value="1"/>
</dbReference>
<dbReference type="InterPro" id="IPR027417">
    <property type="entry name" value="P-loop_NTPase"/>
</dbReference>
<dbReference type="InterPro" id="IPR053137">
    <property type="entry name" value="NLR-like"/>
</dbReference>
<name>A0A931DQ35_9ACTN</name>
<evidence type="ECO:0000256" key="1">
    <source>
        <dbReference type="SAM" id="MobiDB-lite"/>
    </source>
</evidence>
<feature type="region of interest" description="Disordered" evidence="1">
    <location>
        <begin position="34"/>
        <end position="147"/>
    </location>
</feature>
<dbReference type="EMBL" id="JADOUA010000001">
    <property type="protein sequence ID" value="MBG6092653.1"/>
    <property type="molecule type" value="Genomic_DNA"/>
</dbReference>
<feature type="compositionally biased region" description="Low complexity" evidence="1">
    <location>
        <begin position="1427"/>
        <end position="1439"/>
    </location>
</feature>
<comment type="caution">
    <text evidence="2">The sequence shown here is derived from an EMBL/GenBank/DDBJ whole genome shotgun (WGS) entry which is preliminary data.</text>
</comment>
<feature type="compositionally biased region" description="Low complexity" evidence="1">
    <location>
        <begin position="129"/>
        <end position="142"/>
    </location>
</feature>
<dbReference type="PANTHER" id="PTHR46082:SF6">
    <property type="entry name" value="AAA+ ATPASE DOMAIN-CONTAINING PROTEIN-RELATED"/>
    <property type="match status" value="1"/>
</dbReference>
<feature type="compositionally biased region" description="Gly residues" evidence="1">
    <location>
        <begin position="115"/>
        <end position="128"/>
    </location>
</feature>
<feature type="region of interest" description="Disordered" evidence="1">
    <location>
        <begin position="1427"/>
        <end position="1459"/>
    </location>
</feature>
<dbReference type="RefSeq" id="WP_197014807.1">
    <property type="nucleotide sequence ID" value="NZ_BAABES010000009.1"/>
</dbReference>
<dbReference type="Pfam" id="PF13424">
    <property type="entry name" value="TPR_12"/>
    <property type="match status" value="4"/>
</dbReference>
<dbReference type="Proteomes" id="UP000614047">
    <property type="component" value="Unassembled WGS sequence"/>
</dbReference>
<feature type="compositionally biased region" description="Low complexity" evidence="1">
    <location>
        <begin position="1449"/>
        <end position="1459"/>
    </location>
</feature>
<dbReference type="SUPFAM" id="SSF48452">
    <property type="entry name" value="TPR-like"/>
    <property type="match status" value="3"/>
</dbReference>
<feature type="compositionally biased region" description="Basic and acidic residues" evidence="1">
    <location>
        <begin position="55"/>
        <end position="88"/>
    </location>
</feature>
<proteinExistence type="predicted"/>
<reference evidence="2" key="1">
    <citation type="submission" date="2020-11" db="EMBL/GenBank/DDBJ databases">
        <title>Sequencing the genomes of 1000 actinobacteria strains.</title>
        <authorList>
            <person name="Klenk H.-P."/>
        </authorList>
    </citation>
    <scope>NUCLEOTIDE SEQUENCE</scope>
    <source>
        <strain evidence="2">DSM 43175</strain>
    </source>
</reference>
<keyword evidence="3" id="KW-1185">Reference proteome</keyword>
<gene>
    <name evidence="2" type="ORF">IW256_006766</name>
</gene>
<dbReference type="Gene3D" id="1.25.40.10">
    <property type="entry name" value="Tetratricopeptide repeat domain"/>
    <property type="match status" value="2"/>
</dbReference>
<dbReference type="InterPro" id="IPR011990">
    <property type="entry name" value="TPR-like_helical_dom_sf"/>
</dbReference>
<sequence>MIERLVEALRVMDPPPSAEELADALWLARCLPSSADAAEPRRAGTATGMSTGPDADAKAIRPAEQRNEPDQADEAGRPAEDGPDEAGRDGAAPAATGPQTSAPGTPPSDDTGTGRDLGAGGGTGGGTGDPAVADEPAPVPEAGLFLNGDGTTASFPVRSPTLPAVPGALRIARALRPLRVSAPSPLPGRLDEERTARRFAETGIWEPLLRPATERRFELVLVVDVAASMAVWRHTADELRLLLERLGAFRDVRVRYLDSDAARLTLRTGPGPDAVAVRGGDEPGGPAHRRIVLVASDCIGAAWWDGRAAALLERWGRAGPVAIVQPLPQRLWPRCGAATAQVRLRAPGPGVPNARLAARMRERGAAVPPGVAVPVMEPAPRWLGPWAAMIAGAGHEIATAALFTGRPVTEDPVTEPPAGEPSPLDRVLRFRASASPKAFELAGYLAAAPLRLPVMRLVQQAMLPRSTPAHLAEVFLGGLLRVDGSGAGAGAAPGPGAGRPDPYDIAYDFHDGVRDVLLGGLRRNEALQVLREVWDTVRDRLGSSLDFPALLAAVRRDAGVLPPDQPFAQVAARVLRRLGGRYGEIAERLADEASRPVHGGPVDARATGNGQVTAPPADPGAAVPEPPGDGPVRGGVPPRDAAFTGRTGLLGEIAERLRGAVTVLLPLPGHAPGGEGRTRLAAEYVHTRPHEYGLVWWIPAAGTAAVRASLAALARRLGTPRSDDAAVTVDNLLRALRNGVPHGRWLLVYDGAGDPADLLPLMPRASSSGDVLVTSRDARWADEATAVEVGAFERPESVALLRHRVPGLPEPDADGLAALLDDHPGAIDQAGLWLASTGRGAGEYMNLFTERARETAGREPPVALPAPYATALTLTVERLGAENPAARGLLGLWCHLGTAPVAAASLGTASGQAGAGAGADLARLLADEDALAAAMRAVARAGLGLLSGDPDRGTLALQVSPSAGTVAAYGLPVPARARLRDAVHGVLAAATPEAGPEDETTWAARTAITPHVIPSGIIDAEGAEARGVVLDQARFLYATGDFEGCRELAAEAMARWRSGHGEDDALVLDIARVLAEALRALGRFEEAARLGEATLERTRRTYGPDHPSVLFAADGVAADLRFQGDFPSAHELDENTWRRRDQRYGGDHPHTLAAAGAVATDLCLLGRFHEAHALDTEAWERLRRLDPADRDLADRDLVRVTVRLARDLHGLGRYEESLRTGGAVLERAAGLLGADHSLVLRARAGQAGTLRKAGRFDDAARLATETLEAHVRRFGAGHPDTLAATVTAALAQAAAGSPRAARDLAERAWAGYRRTLGDDHPFTRACAVDLAIVLRAAGDVQAALEADRTVLAAPRRGGWMGPDHYYSLCGAVGMANDLYLLGELEAAHDLSTRTRERFQARHGPTHPYTLACAHNHAMICRALGDPGAPSGAADPPGTGDSSGAGAPPGAGTPAALGAVLGADHPEVRAAAGGDLLDCDIEPPPL</sequence>
<dbReference type="InterPro" id="IPR047738">
    <property type="entry name" value="SAV_2336-like_N"/>
</dbReference>
<evidence type="ECO:0000313" key="2">
    <source>
        <dbReference type="EMBL" id="MBG6092653.1"/>
    </source>
</evidence>
<accession>A0A931DQ35</accession>
<feature type="region of interest" description="Disordered" evidence="1">
    <location>
        <begin position="592"/>
        <end position="636"/>
    </location>
</feature>
<evidence type="ECO:0000313" key="3">
    <source>
        <dbReference type="Proteomes" id="UP000614047"/>
    </source>
</evidence>